<reference evidence="1 2" key="1">
    <citation type="submission" date="2013-11" db="EMBL/GenBank/DDBJ databases">
        <title>Draft genome of the bovine lungworm Dictyocaulus viviparus.</title>
        <authorList>
            <person name="Mitreva M."/>
        </authorList>
    </citation>
    <scope>NUCLEOTIDE SEQUENCE [LARGE SCALE GENOMIC DNA]</scope>
    <source>
        <strain evidence="1 2">HannoverDv2000</strain>
    </source>
</reference>
<protein>
    <submittedName>
        <fullName evidence="1">Toxin-antitoxin system, antitoxin component, Xre domain protein</fullName>
    </submittedName>
</protein>
<reference evidence="2" key="2">
    <citation type="journal article" date="2016" name="Sci. Rep.">
        <title>Dictyocaulus viviparus genome, variome and transcriptome elucidate lungworm biology and support future intervention.</title>
        <authorList>
            <person name="McNulty S.N."/>
            <person name="Strube C."/>
            <person name="Rosa B.A."/>
            <person name="Martin J.C."/>
            <person name="Tyagi R."/>
            <person name="Choi Y.J."/>
            <person name="Wang Q."/>
            <person name="Hallsworth Pepin K."/>
            <person name="Zhang X."/>
            <person name="Ozersky P."/>
            <person name="Wilson R.K."/>
            <person name="Sternberg P.W."/>
            <person name="Gasser R.B."/>
            <person name="Mitreva M."/>
        </authorList>
    </citation>
    <scope>NUCLEOTIDE SEQUENCE [LARGE SCALE GENOMIC DNA]</scope>
    <source>
        <strain evidence="2">HannoverDv2000</strain>
    </source>
</reference>
<keyword evidence="2" id="KW-1185">Reference proteome</keyword>
<dbReference type="Proteomes" id="UP000053766">
    <property type="component" value="Unassembled WGS sequence"/>
</dbReference>
<accession>A0A0D8XGK6</accession>
<dbReference type="AlphaFoldDB" id="A0A0D8XGK6"/>
<proteinExistence type="predicted"/>
<evidence type="ECO:0000313" key="2">
    <source>
        <dbReference type="Proteomes" id="UP000053766"/>
    </source>
</evidence>
<sequence length="83" mass="9441">MKCYRSMIKDFAYEKFFDYYKSIEKLRCFCAGNSQGIGQGVRPDYSDDNTRIGQGTRPIYNYGDQGIGQGARIDYGDGEDLLV</sequence>
<gene>
    <name evidence="1" type="ORF">DICVIV_11144</name>
</gene>
<evidence type="ECO:0000313" key="1">
    <source>
        <dbReference type="EMBL" id="KJH42847.1"/>
    </source>
</evidence>
<name>A0A0D8XGK6_DICVI</name>
<dbReference type="EMBL" id="KN716617">
    <property type="protein sequence ID" value="KJH42847.1"/>
    <property type="molecule type" value="Genomic_DNA"/>
</dbReference>
<organism evidence="1 2">
    <name type="scientific">Dictyocaulus viviparus</name>
    <name type="common">Bovine lungworm</name>
    <dbReference type="NCBI Taxonomy" id="29172"/>
    <lineage>
        <taxon>Eukaryota</taxon>
        <taxon>Metazoa</taxon>
        <taxon>Ecdysozoa</taxon>
        <taxon>Nematoda</taxon>
        <taxon>Chromadorea</taxon>
        <taxon>Rhabditida</taxon>
        <taxon>Rhabditina</taxon>
        <taxon>Rhabditomorpha</taxon>
        <taxon>Strongyloidea</taxon>
        <taxon>Metastrongylidae</taxon>
        <taxon>Dictyocaulus</taxon>
    </lineage>
</organism>